<evidence type="ECO:0000256" key="1">
    <source>
        <dbReference type="SAM" id="Phobius"/>
    </source>
</evidence>
<protein>
    <submittedName>
        <fullName evidence="2">Putative membrane protein</fullName>
    </submittedName>
</protein>
<name>A0A1L2CUN3_9CAUD</name>
<proteinExistence type="predicted"/>
<feature type="transmembrane region" description="Helical" evidence="1">
    <location>
        <begin position="6"/>
        <end position="26"/>
    </location>
</feature>
<evidence type="ECO:0000313" key="3">
    <source>
        <dbReference type="Proteomes" id="UP000223891"/>
    </source>
</evidence>
<evidence type="ECO:0000313" key="2">
    <source>
        <dbReference type="EMBL" id="AMM43740.1"/>
    </source>
</evidence>
<dbReference type="EMBL" id="KU574722">
    <property type="protein sequence ID" value="AMM43740.1"/>
    <property type="molecule type" value="Genomic_DNA"/>
</dbReference>
<keyword evidence="3" id="KW-1185">Reference proteome</keyword>
<keyword evidence="1" id="KW-1133">Transmembrane helix</keyword>
<keyword evidence="1" id="KW-0812">Transmembrane</keyword>
<gene>
    <name evidence="2" type="ORF">CBB_175</name>
</gene>
<accession>A0A1L2CUN3</accession>
<reference evidence="3" key="1">
    <citation type="submission" date="2016-01" db="EMBL/GenBank/DDBJ databases">
        <title>Isolation and Characterization of Enterobacteria phage CBB.</title>
        <authorList>
            <person name="Buttimer C.T.H."/>
            <person name="Hendrix H."/>
            <person name="Alexandre H."/>
            <person name="O'Mahony J."/>
            <person name="Lavigne R."/>
            <person name="Coffey A."/>
        </authorList>
    </citation>
    <scope>NUCLEOTIDE SEQUENCE [LARGE SCALE GENOMIC DNA]</scope>
</reference>
<sequence length="202" mass="23035">MILDIIAVLVSQFGITGLSILAYHRFIKPTKPIDKNEQETLPALTITQSYKAGELTPSETLGLVVQEIDEPVETITAEEHLKRLIKMYPHAAKDYEKYHADKRLNNRADRYILRMILAVEAGEMSVKKTSHHMEFSNGDTIWTSNAYYGYGNLDHSPDNPHCKFASGEARVSLYTFMRIVHLDETEFEPILRLKNKTIKVVA</sequence>
<keyword evidence="1" id="KW-0472">Membrane</keyword>
<organism evidence="2 3">
    <name type="scientific">Pectobacterium phage vB_PcaM_CBB</name>
    <dbReference type="NCBI Taxonomy" id="2772511"/>
    <lineage>
        <taxon>Viruses</taxon>
        <taxon>Duplodnaviria</taxon>
        <taxon>Heunggongvirae</taxon>
        <taxon>Uroviricota</taxon>
        <taxon>Caudoviricetes</taxon>
        <taxon>Mimasvirus</taxon>
        <taxon>Mimasvirus CBB</taxon>
    </lineage>
</organism>
<dbReference type="Proteomes" id="UP000223891">
    <property type="component" value="Segment"/>
</dbReference>